<name>A6G5I3_9BACT</name>
<feature type="region of interest" description="Disordered" evidence="1">
    <location>
        <begin position="16"/>
        <end position="105"/>
    </location>
</feature>
<accession>A6G5I3</accession>
<feature type="signal peptide" evidence="2">
    <location>
        <begin position="1"/>
        <end position="18"/>
    </location>
</feature>
<gene>
    <name evidence="3" type="ORF">PPSIR1_03618</name>
</gene>
<evidence type="ECO:0000256" key="1">
    <source>
        <dbReference type="SAM" id="MobiDB-lite"/>
    </source>
</evidence>
<evidence type="ECO:0008006" key="5">
    <source>
        <dbReference type="Google" id="ProtNLM"/>
    </source>
</evidence>
<evidence type="ECO:0000313" key="3">
    <source>
        <dbReference type="EMBL" id="EDM78926.1"/>
    </source>
</evidence>
<keyword evidence="4" id="KW-1185">Reference proteome</keyword>
<dbReference type="Proteomes" id="UP000005801">
    <property type="component" value="Unassembled WGS sequence"/>
</dbReference>
<comment type="caution">
    <text evidence="3">The sequence shown here is derived from an EMBL/GenBank/DDBJ whole genome shotgun (WGS) entry which is preliminary data.</text>
</comment>
<feature type="chain" id="PRO_5002697419" description="Lipoprotein" evidence="2">
    <location>
        <begin position="19"/>
        <end position="251"/>
    </location>
</feature>
<dbReference type="STRING" id="391625.PPSIR1_03618"/>
<protein>
    <recommendedName>
        <fullName evidence="5">Lipoprotein</fullName>
    </recommendedName>
</protein>
<feature type="compositionally biased region" description="Low complexity" evidence="1">
    <location>
        <begin position="59"/>
        <end position="99"/>
    </location>
</feature>
<reference evidence="3 4" key="1">
    <citation type="submission" date="2007-06" db="EMBL/GenBank/DDBJ databases">
        <authorList>
            <person name="Shimkets L."/>
            <person name="Ferriera S."/>
            <person name="Johnson J."/>
            <person name="Kravitz S."/>
            <person name="Beeson K."/>
            <person name="Sutton G."/>
            <person name="Rogers Y.-H."/>
            <person name="Friedman R."/>
            <person name="Frazier M."/>
            <person name="Venter J.C."/>
        </authorList>
    </citation>
    <scope>NUCLEOTIDE SEQUENCE [LARGE SCALE GENOMIC DNA]</scope>
    <source>
        <strain evidence="3 4">SIR-1</strain>
    </source>
</reference>
<dbReference type="AlphaFoldDB" id="A6G5I3"/>
<sequence length="251" mass="24606">MFCSVVSVLVLTSGCAGAGDDPTSSSFGSFGSGTPTTVDSGDDDEAEEDTMEESGDSSGDTTTDGGTDTTTTDGGTTTTDGGTDTTTTDGGTDTTTDGGTTTGGGADCGNGVLDPGESCDGNDFGGATCQSLGYDQGALTCNNCAVDISGCSNTPQPGAGQLYSHCLDAVNCPGLDGCATVTMEGQTDPYDGFCTNLCSSDAECFANVGGTATPVCNDAMTPYCELDCSGGKTCPGGMECVNIVGGAQLCY</sequence>
<proteinExistence type="predicted"/>
<dbReference type="EMBL" id="ABCS01000025">
    <property type="protein sequence ID" value="EDM78926.1"/>
    <property type="molecule type" value="Genomic_DNA"/>
</dbReference>
<evidence type="ECO:0000256" key="2">
    <source>
        <dbReference type="SAM" id="SignalP"/>
    </source>
</evidence>
<evidence type="ECO:0000313" key="4">
    <source>
        <dbReference type="Proteomes" id="UP000005801"/>
    </source>
</evidence>
<feature type="compositionally biased region" description="Low complexity" evidence="1">
    <location>
        <begin position="19"/>
        <end position="37"/>
    </location>
</feature>
<organism evidence="3 4">
    <name type="scientific">Plesiocystis pacifica SIR-1</name>
    <dbReference type="NCBI Taxonomy" id="391625"/>
    <lineage>
        <taxon>Bacteria</taxon>
        <taxon>Pseudomonadati</taxon>
        <taxon>Myxococcota</taxon>
        <taxon>Polyangia</taxon>
        <taxon>Nannocystales</taxon>
        <taxon>Nannocystaceae</taxon>
        <taxon>Plesiocystis</taxon>
    </lineage>
</organism>
<keyword evidence="2" id="KW-0732">Signal</keyword>
<feature type="compositionally biased region" description="Acidic residues" evidence="1">
    <location>
        <begin position="40"/>
        <end position="55"/>
    </location>
</feature>